<gene>
    <name evidence="2" type="ORF">Hsar01_02061</name>
</gene>
<dbReference type="RefSeq" id="WP_353566965.1">
    <property type="nucleotide sequence ID" value="NZ_BAABRI010000010.1"/>
</dbReference>
<evidence type="ECO:0000256" key="1">
    <source>
        <dbReference type="SAM" id="MobiDB-lite"/>
    </source>
</evidence>
<evidence type="ECO:0000313" key="3">
    <source>
        <dbReference type="Proteomes" id="UP001476282"/>
    </source>
</evidence>
<dbReference type="Proteomes" id="UP001476282">
    <property type="component" value="Unassembled WGS sequence"/>
</dbReference>
<name>A0ABP9UQ39_9BACT</name>
<protein>
    <submittedName>
        <fullName evidence="2">Uncharacterized protein</fullName>
    </submittedName>
</protein>
<dbReference type="EMBL" id="BAABRI010000010">
    <property type="protein sequence ID" value="GAA5482837.1"/>
    <property type="molecule type" value="Genomic_DNA"/>
</dbReference>
<feature type="region of interest" description="Disordered" evidence="1">
    <location>
        <begin position="41"/>
        <end position="99"/>
    </location>
</feature>
<accession>A0ABP9UQ39</accession>
<feature type="compositionally biased region" description="Basic and acidic residues" evidence="1">
    <location>
        <begin position="51"/>
        <end position="69"/>
    </location>
</feature>
<evidence type="ECO:0000313" key="2">
    <source>
        <dbReference type="EMBL" id="GAA5482837.1"/>
    </source>
</evidence>
<proteinExistence type="predicted"/>
<comment type="caution">
    <text evidence="2">The sequence shown here is derived from an EMBL/GenBank/DDBJ whole genome shotgun (WGS) entry which is preliminary data.</text>
</comment>
<sequence>MKKPIAIVVALMILTMIIGFERIGRVLQFVISDGRTERVRRSGVSAEEEIRDSRATDSATFREADRSFSTDHSQTSELPDSMKEQVTRGSNHSRSNHIGIDVTGRLSPFHYIRSSEITGTTEITSAEIQLLQQAVRILGDGLEPSALILDADALTTSDIPFSLVVREEFDLTDQAKQIYERLQAEGWVSPNTGEAEKVDQVGAAER</sequence>
<organism evidence="2 3">
    <name type="scientific">Haloferula sargassicola</name>
    <dbReference type="NCBI Taxonomy" id="490096"/>
    <lineage>
        <taxon>Bacteria</taxon>
        <taxon>Pseudomonadati</taxon>
        <taxon>Verrucomicrobiota</taxon>
        <taxon>Verrucomicrobiia</taxon>
        <taxon>Verrucomicrobiales</taxon>
        <taxon>Verrucomicrobiaceae</taxon>
        <taxon>Haloferula</taxon>
    </lineage>
</organism>
<reference evidence="2 3" key="1">
    <citation type="submission" date="2024-02" db="EMBL/GenBank/DDBJ databases">
        <title>Haloferula sargassicola NBRC 104335.</title>
        <authorList>
            <person name="Ichikawa N."/>
            <person name="Katano-Makiyama Y."/>
            <person name="Hidaka K."/>
        </authorList>
    </citation>
    <scope>NUCLEOTIDE SEQUENCE [LARGE SCALE GENOMIC DNA]</scope>
    <source>
        <strain evidence="2 3">NBRC 104335</strain>
    </source>
</reference>
<keyword evidence="3" id="KW-1185">Reference proteome</keyword>